<comment type="caution">
    <text evidence="2">The sequence shown here is derived from an EMBL/GenBank/DDBJ whole genome shotgun (WGS) entry which is preliminary data.</text>
</comment>
<gene>
    <name evidence="2" type="ORF">M0R45_025945</name>
</gene>
<accession>A0AAW1WXQ7</accession>
<evidence type="ECO:0000313" key="2">
    <source>
        <dbReference type="EMBL" id="KAK9928825.1"/>
    </source>
</evidence>
<evidence type="ECO:0000313" key="3">
    <source>
        <dbReference type="Proteomes" id="UP001457282"/>
    </source>
</evidence>
<sequence>MFPPERFMKTLKDYVKNRSNPEGCIAEKYLAEELTSFCSGYFKQAAEVGVHNRCNEDLEDEKLIHRGKCIRMSSRI</sequence>
<protein>
    <recommendedName>
        <fullName evidence="1">DUF4218 domain-containing protein</fullName>
    </recommendedName>
</protein>
<dbReference type="Pfam" id="PF13960">
    <property type="entry name" value="DUF4218"/>
    <property type="match status" value="1"/>
</dbReference>
<proteinExistence type="predicted"/>
<keyword evidence="3" id="KW-1185">Reference proteome</keyword>
<evidence type="ECO:0000259" key="1">
    <source>
        <dbReference type="Pfam" id="PF13960"/>
    </source>
</evidence>
<dbReference type="AlphaFoldDB" id="A0AAW1WXQ7"/>
<dbReference type="Proteomes" id="UP001457282">
    <property type="component" value="Unassembled WGS sequence"/>
</dbReference>
<organism evidence="2 3">
    <name type="scientific">Rubus argutus</name>
    <name type="common">Southern blackberry</name>
    <dbReference type="NCBI Taxonomy" id="59490"/>
    <lineage>
        <taxon>Eukaryota</taxon>
        <taxon>Viridiplantae</taxon>
        <taxon>Streptophyta</taxon>
        <taxon>Embryophyta</taxon>
        <taxon>Tracheophyta</taxon>
        <taxon>Spermatophyta</taxon>
        <taxon>Magnoliopsida</taxon>
        <taxon>eudicotyledons</taxon>
        <taxon>Gunneridae</taxon>
        <taxon>Pentapetalae</taxon>
        <taxon>rosids</taxon>
        <taxon>fabids</taxon>
        <taxon>Rosales</taxon>
        <taxon>Rosaceae</taxon>
        <taxon>Rosoideae</taxon>
        <taxon>Rosoideae incertae sedis</taxon>
        <taxon>Rubus</taxon>
    </lineage>
</organism>
<dbReference type="PANTHER" id="PTHR48258">
    <property type="entry name" value="DUF4218 DOMAIN-CONTAINING PROTEIN-RELATED"/>
    <property type="match status" value="1"/>
</dbReference>
<dbReference type="EMBL" id="JBEDUW010000005">
    <property type="protein sequence ID" value="KAK9928825.1"/>
    <property type="molecule type" value="Genomic_DNA"/>
</dbReference>
<feature type="domain" description="DUF4218" evidence="1">
    <location>
        <begin position="1"/>
        <end position="47"/>
    </location>
</feature>
<dbReference type="InterPro" id="IPR025452">
    <property type="entry name" value="DUF4218"/>
</dbReference>
<name>A0AAW1WXQ7_RUBAR</name>
<reference evidence="2 3" key="1">
    <citation type="journal article" date="2023" name="G3 (Bethesda)">
        <title>A chromosome-length genome assembly and annotation of blackberry (Rubus argutus, cv. 'Hillquist').</title>
        <authorList>
            <person name="Bruna T."/>
            <person name="Aryal R."/>
            <person name="Dudchenko O."/>
            <person name="Sargent D.J."/>
            <person name="Mead D."/>
            <person name="Buti M."/>
            <person name="Cavallini A."/>
            <person name="Hytonen T."/>
            <person name="Andres J."/>
            <person name="Pham M."/>
            <person name="Weisz D."/>
            <person name="Mascagni F."/>
            <person name="Usai G."/>
            <person name="Natali L."/>
            <person name="Bassil N."/>
            <person name="Fernandez G.E."/>
            <person name="Lomsadze A."/>
            <person name="Armour M."/>
            <person name="Olukolu B."/>
            <person name="Poorten T."/>
            <person name="Britton C."/>
            <person name="Davik J."/>
            <person name="Ashrafi H."/>
            <person name="Aiden E.L."/>
            <person name="Borodovsky M."/>
            <person name="Worthington M."/>
        </authorList>
    </citation>
    <scope>NUCLEOTIDE SEQUENCE [LARGE SCALE GENOMIC DNA]</scope>
    <source>
        <strain evidence="2">PI 553951</strain>
    </source>
</reference>